<reference evidence="3" key="1">
    <citation type="journal article" date="2021" name="PeerJ">
        <title>Extensive microbial diversity within the chicken gut microbiome revealed by metagenomics and culture.</title>
        <authorList>
            <person name="Gilroy R."/>
            <person name="Ravi A."/>
            <person name="Getino M."/>
            <person name="Pursley I."/>
            <person name="Horton D.L."/>
            <person name="Alikhan N.F."/>
            <person name="Baker D."/>
            <person name="Gharbi K."/>
            <person name="Hall N."/>
            <person name="Watson M."/>
            <person name="Adriaenssens E.M."/>
            <person name="Foster-Nyarko E."/>
            <person name="Jarju S."/>
            <person name="Secka A."/>
            <person name="Antonio M."/>
            <person name="Oren A."/>
            <person name="Chaudhuri R.R."/>
            <person name="La Ragione R."/>
            <person name="Hildebrand F."/>
            <person name="Pallen M.J."/>
        </authorList>
    </citation>
    <scope>NUCLEOTIDE SEQUENCE</scope>
    <source>
        <strain evidence="3">CHK188-5543</strain>
    </source>
</reference>
<sequence length="430" mass="48418">MELWPWSELGLPGPTELEAVKAAYGQRLRELHPEEDPEGFQRLYRAYQAARQLAAEQAFPPAGAKAEPGAADCPHAQGATDWDFEQLLSQGEREASPEGPFPGEPFAWAPPHSRSQPHRPAAWWFCWMVLLALLIGGYLLVNYLREPSPAVQAMGWLEEDFGVELVSSPKNPEREEPRYLYWLKEDPDLRFQAICQGERTGPGSGYRTNYTLAQFYRAMREFSQAWPDCPLWFDLEMTDSLGEGASGGAPPSLYLFQAPLEDTEAFLHALGEQLEQLAREDWYQTLPPEYQLILAHGNAVLYSYSSTEGEVLSGQELLDAYSQQAGLALLQDLVLQQGVGQWDFASLEEMAFARYGYVTMAEAPCWWVTCYGWGLSGEHLAMNYYLRQDLTAVYCIPEGQVPQGEDVLDLTCTETLKLDCGRRLEVYCVV</sequence>
<evidence type="ECO:0000256" key="2">
    <source>
        <dbReference type="SAM" id="Phobius"/>
    </source>
</evidence>
<gene>
    <name evidence="3" type="ORF">H9736_00460</name>
</gene>
<evidence type="ECO:0000256" key="1">
    <source>
        <dbReference type="SAM" id="MobiDB-lite"/>
    </source>
</evidence>
<feature type="region of interest" description="Disordered" evidence="1">
    <location>
        <begin position="90"/>
        <end position="112"/>
    </location>
</feature>
<dbReference type="EMBL" id="DXES01000011">
    <property type="protein sequence ID" value="HIX64698.1"/>
    <property type="molecule type" value="Genomic_DNA"/>
</dbReference>
<organism evidence="3 4">
    <name type="scientific">Candidatus Anaerotruncus excrementipullorum</name>
    <dbReference type="NCBI Taxonomy" id="2838465"/>
    <lineage>
        <taxon>Bacteria</taxon>
        <taxon>Bacillati</taxon>
        <taxon>Bacillota</taxon>
        <taxon>Clostridia</taxon>
        <taxon>Eubacteriales</taxon>
        <taxon>Oscillospiraceae</taxon>
        <taxon>Anaerotruncus</taxon>
    </lineage>
</organism>
<feature type="transmembrane region" description="Helical" evidence="2">
    <location>
        <begin position="121"/>
        <end position="141"/>
    </location>
</feature>
<evidence type="ECO:0008006" key="5">
    <source>
        <dbReference type="Google" id="ProtNLM"/>
    </source>
</evidence>
<dbReference type="AlphaFoldDB" id="A0A9D1WPE5"/>
<dbReference type="Proteomes" id="UP000886800">
    <property type="component" value="Unassembled WGS sequence"/>
</dbReference>
<protein>
    <recommendedName>
        <fullName evidence="5">J domain-containing protein</fullName>
    </recommendedName>
</protein>
<comment type="caution">
    <text evidence="3">The sequence shown here is derived from an EMBL/GenBank/DDBJ whole genome shotgun (WGS) entry which is preliminary data.</text>
</comment>
<accession>A0A9D1WPE5</accession>
<proteinExistence type="predicted"/>
<evidence type="ECO:0000313" key="4">
    <source>
        <dbReference type="Proteomes" id="UP000886800"/>
    </source>
</evidence>
<reference evidence="3" key="2">
    <citation type="submission" date="2021-04" db="EMBL/GenBank/DDBJ databases">
        <authorList>
            <person name="Gilroy R."/>
        </authorList>
    </citation>
    <scope>NUCLEOTIDE SEQUENCE</scope>
    <source>
        <strain evidence="3">CHK188-5543</strain>
    </source>
</reference>
<keyword evidence="2" id="KW-0472">Membrane</keyword>
<keyword evidence="2" id="KW-0812">Transmembrane</keyword>
<keyword evidence="2" id="KW-1133">Transmembrane helix</keyword>
<evidence type="ECO:0000313" key="3">
    <source>
        <dbReference type="EMBL" id="HIX64698.1"/>
    </source>
</evidence>
<name>A0A9D1WPE5_9FIRM</name>